<reference evidence="3 4" key="1">
    <citation type="submission" date="2020-04" db="EMBL/GenBank/DDBJ databases">
        <title>Perkinsus chesapeaki whole genome sequence.</title>
        <authorList>
            <person name="Bogema D.R."/>
        </authorList>
    </citation>
    <scope>NUCLEOTIDE SEQUENCE [LARGE SCALE GENOMIC DNA]</scope>
    <source>
        <strain evidence="3">ATCC PRA-425</strain>
    </source>
</reference>
<dbReference type="InterPro" id="IPR005225">
    <property type="entry name" value="Small_GTP-bd"/>
</dbReference>
<dbReference type="InterPro" id="IPR001806">
    <property type="entry name" value="Small_GTPase"/>
</dbReference>
<dbReference type="InterPro" id="IPR050227">
    <property type="entry name" value="Rab"/>
</dbReference>
<dbReference type="SMART" id="SM00176">
    <property type="entry name" value="RAN"/>
    <property type="match status" value="1"/>
</dbReference>
<dbReference type="OrthoDB" id="9989112at2759"/>
<evidence type="ECO:0000256" key="1">
    <source>
        <dbReference type="ARBA" id="ARBA00022741"/>
    </source>
</evidence>
<dbReference type="PRINTS" id="PR00449">
    <property type="entry name" value="RASTRNSFRMNG"/>
</dbReference>
<dbReference type="SMART" id="SM00174">
    <property type="entry name" value="RHO"/>
    <property type="match status" value="1"/>
</dbReference>
<name>A0A7J6MM31_PERCH</name>
<organism evidence="3 4">
    <name type="scientific">Perkinsus chesapeaki</name>
    <name type="common">Clam parasite</name>
    <name type="synonym">Perkinsus andrewsi</name>
    <dbReference type="NCBI Taxonomy" id="330153"/>
    <lineage>
        <taxon>Eukaryota</taxon>
        <taxon>Sar</taxon>
        <taxon>Alveolata</taxon>
        <taxon>Perkinsozoa</taxon>
        <taxon>Perkinsea</taxon>
        <taxon>Perkinsida</taxon>
        <taxon>Perkinsidae</taxon>
        <taxon>Perkinsus</taxon>
    </lineage>
</organism>
<sequence length="213" mass="24171">MDPPNYDHLFKLLIIGDSGVGKSCLLLRFCDDEFNEKQLATIGVDFKASSRAVLFSDLSNAEVPHFVILVKYLSLMGKRLKLAIWDTAGQERFRTLTSSYYRGAQGIVLVYDVTSRESFQNLEYWLEEVRKYATNRNSVKMLVANKVDEGGDITRFEGENFAMKHNMLFIESSAKLKVGVKEIFQQLVLKILDTPELLENTTPLGATREDSTI</sequence>
<dbReference type="InterPro" id="IPR027417">
    <property type="entry name" value="P-loop_NTPase"/>
</dbReference>
<gene>
    <name evidence="3" type="primary">RAB18</name>
    <name evidence="3" type="ORF">FOL47_000346</name>
</gene>
<dbReference type="SUPFAM" id="SSF52540">
    <property type="entry name" value="P-loop containing nucleoside triphosphate hydrolases"/>
    <property type="match status" value="1"/>
</dbReference>
<dbReference type="GO" id="GO:0005525">
    <property type="term" value="F:GTP binding"/>
    <property type="evidence" value="ECO:0007669"/>
    <property type="project" value="UniProtKB-KW"/>
</dbReference>
<evidence type="ECO:0000256" key="2">
    <source>
        <dbReference type="ARBA" id="ARBA00023134"/>
    </source>
</evidence>
<dbReference type="PANTHER" id="PTHR47977">
    <property type="entry name" value="RAS-RELATED PROTEIN RAB"/>
    <property type="match status" value="1"/>
</dbReference>
<keyword evidence="1" id="KW-0547">Nucleotide-binding</keyword>
<dbReference type="GO" id="GO:0003924">
    <property type="term" value="F:GTPase activity"/>
    <property type="evidence" value="ECO:0007669"/>
    <property type="project" value="InterPro"/>
</dbReference>
<dbReference type="PROSITE" id="PS51419">
    <property type="entry name" value="RAB"/>
    <property type="match status" value="1"/>
</dbReference>
<dbReference type="Pfam" id="PF00071">
    <property type="entry name" value="Ras"/>
    <property type="match status" value="1"/>
</dbReference>
<dbReference type="Gene3D" id="3.40.50.300">
    <property type="entry name" value="P-loop containing nucleotide triphosphate hydrolases"/>
    <property type="match status" value="1"/>
</dbReference>
<keyword evidence="2" id="KW-0342">GTP-binding</keyword>
<dbReference type="Proteomes" id="UP000591131">
    <property type="component" value="Unassembled WGS sequence"/>
</dbReference>
<dbReference type="PROSITE" id="PS51420">
    <property type="entry name" value="RHO"/>
    <property type="match status" value="1"/>
</dbReference>
<comment type="caution">
    <text evidence="3">The sequence shown here is derived from an EMBL/GenBank/DDBJ whole genome shotgun (WGS) entry which is preliminary data.</text>
</comment>
<dbReference type="EMBL" id="JAAPAO010000105">
    <property type="protein sequence ID" value="KAF4672595.1"/>
    <property type="molecule type" value="Genomic_DNA"/>
</dbReference>
<evidence type="ECO:0000313" key="4">
    <source>
        <dbReference type="Proteomes" id="UP000591131"/>
    </source>
</evidence>
<dbReference type="SMART" id="SM00173">
    <property type="entry name" value="RAS"/>
    <property type="match status" value="1"/>
</dbReference>
<accession>A0A7J6MM31</accession>
<dbReference type="PROSITE" id="PS51421">
    <property type="entry name" value="RAS"/>
    <property type="match status" value="1"/>
</dbReference>
<dbReference type="FunFam" id="3.40.50.300:FF:001447">
    <property type="entry name" value="Ras-related protein Rab-1B"/>
    <property type="match status" value="2"/>
</dbReference>
<dbReference type="SMART" id="SM00175">
    <property type="entry name" value="RAB"/>
    <property type="match status" value="1"/>
</dbReference>
<protein>
    <submittedName>
        <fullName evidence="3">Ras- protein Rab-18</fullName>
    </submittedName>
</protein>
<dbReference type="NCBIfam" id="TIGR00231">
    <property type="entry name" value="small_GTP"/>
    <property type="match status" value="1"/>
</dbReference>
<evidence type="ECO:0000313" key="3">
    <source>
        <dbReference type="EMBL" id="KAF4672595.1"/>
    </source>
</evidence>
<proteinExistence type="predicted"/>
<dbReference type="AlphaFoldDB" id="A0A7J6MM31"/>
<keyword evidence="4" id="KW-1185">Reference proteome</keyword>